<dbReference type="EMBL" id="CP165734">
    <property type="protein sequence ID" value="XDV57480.1"/>
    <property type="molecule type" value="Genomic_DNA"/>
</dbReference>
<reference evidence="2" key="1">
    <citation type="submission" date="2024-08" db="EMBL/GenBank/DDBJ databases">
        <authorList>
            <person name="Chaddad Z."/>
            <person name="Lamrabet M."/>
            <person name="Bouhnik O."/>
            <person name="Alami S."/>
            <person name="Wipf D."/>
            <person name="Courty P.E."/>
            <person name="Missbah El Idrissi M."/>
        </authorList>
    </citation>
    <scope>NUCLEOTIDE SEQUENCE</scope>
    <source>
        <strain evidence="2">LLZ17</strain>
    </source>
</reference>
<gene>
    <name evidence="2" type="ORF">AB8Z38_33905</name>
</gene>
<name>A0AB39XHW1_9BRAD</name>
<feature type="signal peptide" evidence="1">
    <location>
        <begin position="1"/>
        <end position="22"/>
    </location>
</feature>
<dbReference type="RefSeq" id="WP_369721904.1">
    <property type="nucleotide sequence ID" value="NZ_CP165734.1"/>
</dbReference>
<proteinExistence type="predicted"/>
<organism evidence="2">
    <name type="scientific">Bradyrhizobium sp. LLZ17</name>
    <dbReference type="NCBI Taxonomy" id="3239388"/>
    <lineage>
        <taxon>Bacteria</taxon>
        <taxon>Pseudomonadati</taxon>
        <taxon>Pseudomonadota</taxon>
        <taxon>Alphaproteobacteria</taxon>
        <taxon>Hyphomicrobiales</taxon>
        <taxon>Nitrobacteraceae</taxon>
        <taxon>Bradyrhizobium</taxon>
    </lineage>
</organism>
<sequence>MKKICVLLVAPFLGLITNPTFARGGMGLHQTLRTGGVFGSSAATPGTNSLGTALSSDAVSNGHRMNGPLLGTNPAIDREEAKVDKMINSICRGC</sequence>
<accession>A0AB39XHW1</accession>
<dbReference type="AlphaFoldDB" id="A0AB39XHW1"/>
<keyword evidence="1" id="KW-0732">Signal</keyword>
<feature type="chain" id="PRO_5044309904" evidence="1">
    <location>
        <begin position="23"/>
        <end position="94"/>
    </location>
</feature>
<protein>
    <submittedName>
        <fullName evidence="2">Uncharacterized protein</fullName>
    </submittedName>
</protein>
<evidence type="ECO:0000313" key="2">
    <source>
        <dbReference type="EMBL" id="XDV57480.1"/>
    </source>
</evidence>
<evidence type="ECO:0000256" key="1">
    <source>
        <dbReference type="SAM" id="SignalP"/>
    </source>
</evidence>